<reference evidence="8" key="1">
    <citation type="submission" date="2021-04" db="EMBL/GenBank/DDBJ databases">
        <title>A novel Synergistetes isolate from a pyrite-forming mixed culture.</title>
        <authorList>
            <person name="Bunk B."/>
            <person name="Sproer C."/>
            <person name="Spring S."/>
            <person name="Pester M."/>
        </authorList>
    </citation>
    <scope>NUCLEOTIDE SEQUENCE [LARGE SCALE GENOMIC DNA]</scope>
    <source>
        <strain evidence="8">J.5.4.2-T.3.5.2</strain>
    </source>
</reference>
<dbReference type="CDD" id="cd02644">
    <property type="entry name" value="R3H_jag"/>
    <property type="match status" value="1"/>
</dbReference>
<evidence type="ECO:0000256" key="2">
    <source>
        <dbReference type="ARBA" id="ARBA00022884"/>
    </source>
</evidence>
<dbReference type="InterPro" id="IPR038247">
    <property type="entry name" value="Jag_N_dom_sf"/>
</dbReference>
<dbReference type="PANTHER" id="PTHR35800:SF1">
    <property type="entry name" value="RNA-BINDING PROTEIN KHPB"/>
    <property type="match status" value="1"/>
</dbReference>
<evidence type="ECO:0000256" key="5">
    <source>
        <dbReference type="ARBA" id="ARBA00023316"/>
    </source>
</evidence>
<accession>A0A9Q7A538</accession>
<dbReference type="PROSITE" id="PS51061">
    <property type="entry name" value="R3H"/>
    <property type="match status" value="1"/>
</dbReference>
<evidence type="ECO:0000256" key="4">
    <source>
        <dbReference type="ARBA" id="ARBA00023186"/>
    </source>
</evidence>
<dbReference type="SUPFAM" id="SSF82708">
    <property type="entry name" value="R3H domain"/>
    <property type="match status" value="1"/>
</dbReference>
<dbReference type="GO" id="GO:0003723">
    <property type="term" value="F:RNA binding"/>
    <property type="evidence" value="ECO:0007669"/>
    <property type="project" value="UniProtKB-KW"/>
</dbReference>
<evidence type="ECO:0000313" key="8">
    <source>
        <dbReference type="Proteomes" id="UP000671879"/>
    </source>
</evidence>
<gene>
    <name evidence="7" type="ORF">KAR29_08565</name>
</gene>
<dbReference type="InterPro" id="IPR032782">
    <property type="entry name" value="KhpB_N"/>
</dbReference>
<dbReference type="Pfam" id="PF14804">
    <property type="entry name" value="Jag_N"/>
    <property type="match status" value="1"/>
</dbReference>
<dbReference type="InterPro" id="IPR038008">
    <property type="entry name" value="Jag_KH"/>
</dbReference>
<dbReference type="EMBL" id="CP072943">
    <property type="protein sequence ID" value="QTX31425.1"/>
    <property type="molecule type" value="Genomic_DNA"/>
</dbReference>
<keyword evidence="4" id="KW-0143">Chaperone</keyword>
<evidence type="ECO:0000256" key="1">
    <source>
        <dbReference type="ARBA" id="ARBA00022490"/>
    </source>
</evidence>
<dbReference type="InterPro" id="IPR001374">
    <property type="entry name" value="R3H_dom"/>
</dbReference>
<dbReference type="InterPro" id="IPR034079">
    <property type="entry name" value="R3H_KhpB"/>
</dbReference>
<evidence type="ECO:0000256" key="3">
    <source>
        <dbReference type="ARBA" id="ARBA00022960"/>
    </source>
</evidence>
<dbReference type="InterPro" id="IPR036867">
    <property type="entry name" value="R3H_dom_sf"/>
</dbReference>
<dbReference type="Gene3D" id="3.30.1370.50">
    <property type="entry name" value="R3H-like domain"/>
    <property type="match status" value="1"/>
</dbReference>
<organism evidence="7 8">
    <name type="scientific">Aminithiophilus ramosus</name>
    <dbReference type="NCBI Taxonomy" id="3029084"/>
    <lineage>
        <taxon>Bacteria</taxon>
        <taxon>Thermotogati</taxon>
        <taxon>Synergistota</taxon>
        <taxon>Synergistia</taxon>
        <taxon>Synergistales</taxon>
        <taxon>Aminithiophilaceae</taxon>
        <taxon>Aminithiophilus</taxon>
    </lineage>
</organism>
<dbReference type="Proteomes" id="UP000671879">
    <property type="component" value="Chromosome"/>
</dbReference>
<dbReference type="InterPro" id="IPR015946">
    <property type="entry name" value="KH_dom-like_a/b"/>
</dbReference>
<dbReference type="Gene3D" id="3.30.30.80">
    <property type="entry name" value="probable RNA-binding protein from clostridium symbiosum atcc 14940"/>
    <property type="match status" value="1"/>
</dbReference>
<dbReference type="PANTHER" id="PTHR35800">
    <property type="entry name" value="PROTEIN JAG"/>
    <property type="match status" value="1"/>
</dbReference>
<keyword evidence="5" id="KW-0961">Cell wall biogenesis/degradation</keyword>
<keyword evidence="2" id="KW-0694">RNA-binding</keyword>
<keyword evidence="1" id="KW-0963">Cytoplasm</keyword>
<feature type="domain" description="R3H" evidence="6">
    <location>
        <begin position="137"/>
        <end position="203"/>
    </location>
</feature>
<dbReference type="Gene3D" id="3.30.300.20">
    <property type="match status" value="1"/>
</dbReference>
<sequence length="209" mass="23501">MNDLDKLVIEASSLEEAKSLAASQWGIGADEVSVSLVEEEKRLFGLFGKKLKVEVSPLFPLQLFRARATARELLTRMGLDASPSIEEGRIVVTGADGNLVIGRYGEVLKAMEYLLNLILRDGPEGERIRLDSEGYRQSRIDSLEKQAQAAADDALRRRRPVRMEPMTSWERRIVHLALKDRGDVETRSAGEDPYRKVVVWPRGDGRGRR</sequence>
<dbReference type="KEGG" id="aram:KAR29_08565"/>
<dbReference type="SMART" id="SM01245">
    <property type="entry name" value="Jag_N"/>
    <property type="match status" value="1"/>
</dbReference>
<name>A0A9Q7A538_9BACT</name>
<keyword evidence="8" id="KW-1185">Reference proteome</keyword>
<protein>
    <submittedName>
        <fullName evidence="7">Jag N-terminal domain-containing protein</fullName>
    </submittedName>
</protein>
<dbReference type="Pfam" id="PF01424">
    <property type="entry name" value="R3H"/>
    <property type="match status" value="1"/>
</dbReference>
<proteinExistence type="predicted"/>
<evidence type="ECO:0000313" key="7">
    <source>
        <dbReference type="EMBL" id="QTX31425.1"/>
    </source>
</evidence>
<evidence type="ECO:0000259" key="6">
    <source>
        <dbReference type="PROSITE" id="PS51061"/>
    </source>
</evidence>
<dbReference type="CDD" id="cd02414">
    <property type="entry name" value="KH-II_Jag"/>
    <property type="match status" value="1"/>
</dbReference>
<dbReference type="GO" id="GO:0008360">
    <property type="term" value="P:regulation of cell shape"/>
    <property type="evidence" value="ECO:0007669"/>
    <property type="project" value="UniProtKB-KW"/>
</dbReference>
<dbReference type="GO" id="GO:0071555">
    <property type="term" value="P:cell wall organization"/>
    <property type="evidence" value="ECO:0007669"/>
    <property type="project" value="UniProtKB-KW"/>
</dbReference>
<dbReference type="RefSeq" id="WP_274372586.1">
    <property type="nucleotide sequence ID" value="NZ_CP072943.1"/>
</dbReference>
<dbReference type="InterPro" id="IPR039247">
    <property type="entry name" value="KhpB"/>
</dbReference>
<dbReference type="AlphaFoldDB" id="A0A9Q7A538"/>
<dbReference type="SMART" id="SM00393">
    <property type="entry name" value="R3H"/>
    <property type="match status" value="1"/>
</dbReference>
<keyword evidence="3" id="KW-0133">Cell shape</keyword>